<evidence type="ECO:0000256" key="1">
    <source>
        <dbReference type="ARBA" id="ARBA00007734"/>
    </source>
</evidence>
<dbReference type="InterPro" id="IPR023346">
    <property type="entry name" value="Lysozyme-like_dom_sf"/>
</dbReference>
<proteinExistence type="inferred from homology"/>
<feature type="region of interest" description="Disordered" evidence="2">
    <location>
        <begin position="236"/>
        <end position="262"/>
    </location>
</feature>
<accession>A0A851HRC1</accession>
<organism evidence="4 5">
    <name type="scientific">Marinobacter adhaerens</name>
    <dbReference type="NCBI Taxonomy" id="1033846"/>
    <lineage>
        <taxon>Bacteria</taxon>
        <taxon>Pseudomonadati</taxon>
        <taxon>Pseudomonadota</taxon>
        <taxon>Gammaproteobacteria</taxon>
        <taxon>Pseudomonadales</taxon>
        <taxon>Marinobacteraceae</taxon>
        <taxon>Marinobacter</taxon>
    </lineage>
</organism>
<evidence type="ECO:0000256" key="2">
    <source>
        <dbReference type="SAM" id="MobiDB-lite"/>
    </source>
</evidence>
<evidence type="ECO:0000313" key="4">
    <source>
        <dbReference type="EMBL" id="NWN91964.1"/>
    </source>
</evidence>
<dbReference type="GO" id="GO:0000270">
    <property type="term" value="P:peptidoglycan metabolic process"/>
    <property type="evidence" value="ECO:0007669"/>
    <property type="project" value="InterPro"/>
</dbReference>
<dbReference type="GO" id="GO:0016020">
    <property type="term" value="C:membrane"/>
    <property type="evidence" value="ECO:0007669"/>
    <property type="project" value="InterPro"/>
</dbReference>
<keyword evidence="5" id="KW-1185">Reference proteome</keyword>
<dbReference type="SUPFAM" id="SSF53955">
    <property type="entry name" value="Lysozyme-like"/>
    <property type="match status" value="1"/>
</dbReference>
<dbReference type="InterPro" id="IPR000189">
    <property type="entry name" value="Transglyc_AS"/>
</dbReference>
<dbReference type="AlphaFoldDB" id="A0A851HRC1"/>
<dbReference type="Pfam" id="PF01464">
    <property type="entry name" value="SLT"/>
    <property type="match status" value="1"/>
</dbReference>
<dbReference type="PANTHER" id="PTHR37423">
    <property type="entry name" value="SOLUBLE LYTIC MUREIN TRANSGLYCOSYLASE-RELATED"/>
    <property type="match status" value="1"/>
</dbReference>
<name>A0A851HRC1_9GAMM</name>
<comment type="caution">
    <text evidence="4">The sequence shown here is derived from an EMBL/GenBank/DDBJ whole genome shotgun (WGS) entry which is preliminary data.</text>
</comment>
<dbReference type="GO" id="GO:0008933">
    <property type="term" value="F:peptidoglycan lytic transglycosylase activity"/>
    <property type="evidence" value="ECO:0007669"/>
    <property type="project" value="InterPro"/>
</dbReference>
<dbReference type="EMBL" id="JABEVQ010000005">
    <property type="protein sequence ID" value="NWN91964.1"/>
    <property type="molecule type" value="Genomic_DNA"/>
</dbReference>
<dbReference type="PANTHER" id="PTHR37423:SF2">
    <property type="entry name" value="MEMBRANE-BOUND LYTIC MUREIN TRANSGLYCOSYLASE C"/>
    <property type="match status" value="1"/>
</dbReference>
<feature type="domain" description="Transglycosylase SLT" evidence="3">
    <location>
        <begin position="293"/>
        <end position="409"/>
    </location>
</feature>
<comment type="similarity">
    <text evidence="1">Belongs to the transglycosylase Slt family.</text>
</comment>
<dbReference type="InterPro" id="IPR008258">
    <property type="entry name" value="Transglycosylase_SLT_dom_1"/>
</dbReference>
<dbReference type="Proteomes" id="UP000536442">
    <property type="component" value="Unassembled WGS sequence"/>
</dbReference>
<feature type="compositionally biased region" description="Pro residues" evidence="2">
    <location>
        <begin position="248"/>
        <end position="258"/>
    </location>
</feature>
<gene>
    <name evidence="4" type="ORF">HLV39_10720</name>
</gene>
<dbReference type="Gene3D" id="1.10.530.10">
    <property type="match status" value="1"/>
</dbReference>
<dbReference type="PROSITE" id="PS00922">
    <property type="entry name" value="TRANSGLYCOSYLASE"/>
    <property type="match status" value="1"/>
</dbReference>
<dbReference type="CDD" id="cd16893">
    <property type="entry name" value="LT_MltC_MltE"/>
    <property type="match status" value="1"/>
</dbReference>
<evidence type="ECO:0000259" key="3">
    <source>
        <dbReference type="Pfam" id="PF01464"/>
    </source>
</evidence>
<sequence length="464" mass="51485">MSRLRRAITVLVIGSPLALGSYHLAAKTEYKSSDSGFAAYKKEVQQGYVSYRDEVQKEAREFAALHEQVSAGYENRIADVWASPEQSSQTRWVLYEDEYKRKRVVDFEKGVIQWSTPEHYVDSGFDLSGAKAMLAELMSLTRRQAFEQDEVASEIESRSRARFDHLETAELDNKPVLPAFLFGESTVTQSRVDGVMQAMLASAEKSKVSQKGQTIVVWTFPMAIDEGAVEPPVVAVSEPEPTAKPKAKPAPMPEPKVAPAPVAGTGEVWKTKSIEADRFDRLPARARPFVSSINRENVKFDLSAELLLAIMETESAFNPMAKSPIPAFGLMQIVPASAGQDATEKLFGKPRLLAPSYLYNPENNIQVGAAYFNILYYRYFRGIENPLSRLYCSIAAYNTGPGNVSKALTGNSMALRPATRIANTMSPSEVHAHLMSNLPYEETVNYLRKVTSRLAKYEEALSSE</sequence>
<protein>
    <submittedName>
        <fullName evidence="4">Transglycosylase SLT domain-containing protein</fullName>
    </submittedName>
</protein>
<reference evidence="4 5" key="1">
    <citation type="submission" date="2020-03" db="EMBL/GenBank/DDBJ databases">
        <title>Metagenomic, metatranscriptomic, and metabolomic analyses revealed the key microbes and metabolic features during the fermentation of ganjang, Korean traditional soy sauce.</title>
        <authorList>
            <person name="Chun B.H."/>
            <person name="Jeon C.O."/>
        </authorList>
    </citation>
    <scope>NUCLEOTIDE SEQUENCE [LARGE SCALE GENOMIC DNA]</scope>
    <source>
        <strain evidence="4 5">KG14</strain>
    </source>
</reference>
<evidence type="ECO:0000313" key="5">
    <source>
        <dbReference type="Proteomes" id="UP000536442"/>
    </source>
</evidence>